<organism evidence="2 3">
    <name type="scientific">Eremothecium sinecaudum</name>
    <dbReference type="NCBI Taxonomy" id="45286"/>
    <lineage>
        <taxon>Eukaryota</taxon>
        <taxon>Fungi</taxon>
        <taxon>Dikarya</taxon>
        <taxon>Ascomycota</taxon>
        <taxon>Saccharomycotina</taxon>
        <taxon>Saccharomycetes</taxon>
        <taxon>Saccharomycetales</taxon>
        <taxon>Saccharomycetaceae</taxon>
        <taxon>Eremothecium</taxon>
    </lineage>
</organism>
<protein>
    <submittedName>
        <fullName evidence="2">HDL406Cp</fullName>
    </submittedName>
</protein>
<feature type="compositionally biased region" description="Basic and acidic residues" evidence="1">
    <location>
        <begin position="1"/>
        <end position="26"/>
    </location>
</feature>
<accession>A0A109UYP7</accession>
<sequence>MSFNKYLEKRKTAQKPPAEDTRESGRLKGSSLNEDVMLELFSAFQTIDEKDVFVLNMPATAGARWATSDVSDEETNQHFTEIQSEELAILSDSSNDLESPTRFVMSDRADFCSTSQSNNERIDDWCLSHLSEPKPTLLDPPNASVRDKAKSWGIDSEAPTCIGLTLDSHIIKEGRPLGMSAYESNLLAKLSAGEIGWLAKFIKGLVPYLLQERAARRPPHPKRRYKDIPTLFPESKLLVGGSLGIGNISPVLNICQQVRQLLFNTLEESTNESIDDIPLTPVSSLYSESWYGWHLVPRIRESDF</sequence>
<name>A0A109UYP7_9SACH</name>
<gene>
    <name evidence="2" type="ORF">AW171_hschr42227</name>
</gene>
<dbReference type="AlphaFoldDB" id="A0A109UYP7"/>
<feature type="region of interest" description="Disordered" evidence="1">
    <location>
        <begin position="1"/>
        <end position="28"/>
    </location>
</feature>
<keyword evidence="3" id="KW-1185">Reference proteome</keyword>
<dbReference type="GeneID" id="28723581"/>
<evidence type="ECO:0000313" key="2">
    <source>
        <dbReference type="EMBL" id="AMD20338.1"/>
    </source>
</evidence>
<proteinExistence type="predicted"/>
<dbReference type="EMBL" id="CP014244">
    <property type="protein sequence ID" value="AMD20338.1"/>
    <property type="molecule type" value="Genomic_DNA"/>
</dbReference>
<reference evidence="2 3" key="1">
    <citation type="submission" date="2016-01" db="EMBL/GenBank/DDBJ databases">
        <title>Genome sequence of the yeast Holleya sinecauda.</title>
        <authorList>
            <person name="Dietrich F.S."/>
        </authorList>
    </citation>
    <scope>NUCLEOTIDE SEQUENCE [LARGE SCALE GENOMIC DNA]</scope>
    <source>
        <strain evidence="2 3">ATCC 58844</strain>
    </source>
</reference>
<evidence type="ECO:0000256" key="1">
    <source>
        <dbReference type="SAM" id="MobiDB-lite"/>
    </source>
</evidence>
<dbReference type="RefSeq" id="XP_017987334.1">
    <property type="nucleotide sequence ID" value="XM_018132088.1"/>
</dbReference>
<evidence type="ECO:0000313" key="3">
    <source>
        <dbReference type="Proteomes" id="UP000243052"/>
    </source>
</evidence>
<dbReference type="OrthoDB" id="4066250at2759"/>
<dbReference type="Proteomes" id="UP000243052">
    <property type="component" value="Chromosome iv"/>
</dbReference>